<accession>A0A6G1X852</accession>
<dbReference type="Proteomes" id="UP000480185">
    <property type="component" value="Unassembled WGS sequence"/>
</dbReference>
<sequence>MHFKREDSVYEQIGDQKILELLQDFYPKVYDDLDLSPLFEGDMVQRNHQNAVILFCGEGGRISVKVFSFVNRIFIILTRFFSTRTQCFSKRRLNYSFFISFQRKKRHL</sequence>
<organism evidence="1 2">
    <name type="scientific">Salinibacillus xinjiangensis</name>
    <dbReference type="NCBI Taxonomy" id="1229268"/>
    <lineage>
        <taxon>Bacteria</taxon>
        <taxon>Bacillati</taxon>
        <taxon>Bacillota</taxon>
        <taxon>Bacilli</taxon>
        <taxon>Bacillales</taxon>
        <taxon>Bacillaceae</taxon>
        <taxon>Salinibacillus</taxon>
    </lineage>
</organism>
<dbReference type="GO" id="GO:0020037">
    <property type="term" value="F:heme binding"/>
    <property type="evidence" value="ECO:0007669"/>
    <property type="project" value="InterPro"/>
</dbReference>
<dbReference type="InterPro" id="IPR012292">
    <property type="entry name" value="Globin/Proto"/>
</dbReference>
<dbReference type="RefSeq" id="WP_153729026.1">
    <property type="nucleotide sequence ID" value="NZ_WJNH01000007.1"/>
</dbReference>
<dbReference type="Gene3D" id="1.10.490.10">
    <property type="entry name" value="Globins"/>
    <property type="match status" value="1"/>
</dbReference>
<keyword evidence="2" id="KW-1185">Reference proteome</keyword>
<name>A0A6G1X852_9BACI</name>
<gene>
    <name evidence="1" type="ORF">GH754_12570</name>
</gene>
<dbReference type="AlphaFoldDB" id="A0A6G1X852"/>
<evidence type="ECO:0000313" key="1">
    <source>
        <dbReference type="EMBL" id="MRG87144.1"/>
    </source>
</evidence>
<dbReference type="OrthoDB" id="9790913at2"/>
<proteinExistence type="predicted"/>
<dbReference type="SUPFAM" id="SSF46458">
    <property type="entry name" value="Globin-like"/>
    <property type="match status" value="1"/>
</dbReference>
<reference evidence="1 2" key="1">
    <citation type="submission" date="2019-11" db="EMBL/GenBank/DDBJ databases">
        <authorList>
            <person name="Li J."/>
        </authorList>
    </citation>
    <scope>NUCLEOTIDE SEQUENCE [LARGE SCALE GENOMIC DNA]</scope>
    <source>
        <strain evidence="1 2">J4</strain>
    </source>
</reference>
<dbReference type="GO" id="GO:0019825">
    <property type="term" value="F:oxygen binding"/>
    <property type="evidence" value="ECO:0007669"/>
    <property type="project" value="InterPro"/>
</dbReference>
<dbReference type="InterPro" id="IPR009050">
    <property type="entry name" value="Globin-like_sf"/>
</dbReference>
<comment type="caution">
    <text evidence="1">The sequence shown here is derived from an EMBL/GenBank/DDBJ whole genome shotgun (WGS) entry which is preliminary data.</text>
</comment>
<protein>
    <submittedName>
        <fullName evidence="1">Uncharacterized protein</fullName>
    </submittedName>
</protein>
<evidence type="ECO:0000313" key="2">
    <source>
        <dbReference type="Proteomes" id="UP000480185"/>
    </source>
</evidence>
<dbReference type="EMBL" id="WJNH01000007">
    <property type="protein sequence ID" value="MRG87144.1"/>
    <property type="molecule type" value="Genomic_DNA"/>
</dbReference>